<reference evidence="5 6" key="1">
    <citation type="submission" date="2015-08" db="EMBL/GenBank/DDBJ databases">
        <title>Ancestral chromatin configuration constrains chromatin evolution on differentiating sex chromosomes in Drosophila.</title>
        <authorList>
            <person name="Zhou Q."/>
            <person name="Bachtrog D."/>
        </authorList>
    </citation>
    <scope>NUCLEOTIDE SEQUENCE [LARGE SCALE GENOMIC DNA]</scope>
    <source>
        <tissue evidence="5">Whole larvae</tissue>
    </source>
</reference>
<feature type="compositionally biased region" description="Polar residues" evidence="4">
    <location>
        <begin position="172"/>
        <end position="188"/>
    </location>
</feature>
<feature type="compositionally biased region" description="Low complexity" evidence="4">
    <location>
        <begin position="64"/>
        <end position="79"/>
    </location>
</feature>
<organism evidence="5 6">
    <name type="scientific">Drosophila busckii</name>
    <name type="common">Fruit fly</name>
    <dbReference type="NCBI Taxonomy" id="30019"/>
    <lineage>
        <taxon>Eukaryota</taxon>
        <taxon>Metazoa</taxon>
        <taxon>Ecdysozoa</taxon>
        <taxon>Arthropoda</taxon>
        <taxon>Hexapoda</taxon>
        <taxon>Insecta</taxon>
        <taxon>Pterygota</taxon>
        <taxon>Neoptera</taxon>
        <taxon>Endopterygota</taxon>
        <taxon>Diptera</taxon>
        <taxon>Brachycera</taxon>
        <taxon>Muscomorpha</taxon>
        <taxon>Ephydroidea</taxon>
        <taxon>Drosophilidae</taxon>
        <taxon>Drosophila</taxon>
    </lineage>
</organism>
<gene>
    <name evidence="5" type="ORF">Dbus_chr3Lg1971</name>
</gene>
<sequence>MDIDDDQNVQTCKRQKRNNSKDDNRSGDDNEETTAAAPPTVAEVNPTVANRWHMQKEKSVESINSDNKNNKNNNNSTKSDAVDNLSEGQQEEEEAKQQEAASLPMATTTVDADEATDPNVATSSTASGVQFDEQAINVQTEPVVRVEDDSQSSQSDDVGESPVVFNRHRIPSTRSYRSPFSPSMQRRISSPFPFIDHTLSTDEDSDFEPRQIIPLESSSDSNDSLLLGHSNDTSYSDNGDNEPTDNVADKEQVESAVNNVLCKNKPVYSWNLTQQLIQREHNISNRINWRGGHSASSSFGQGYYASRQAVEQLTIISKLSRHRGCVNCLNFNRAGDLVCSGSDDLNIIVWDWANKRPRHSFKSGHSLNIFQSKFIDSSGCLDIVTTSRDGQVRRTVIPPSGSESVRHHPIRLYSHSEAVHKLVVVPQSRNEIMTAGEDAAVKHFDLRSNQFTLMLRCLSDGRRVRLFSVAHHPFAQEFCVSGSDDKLRIYDKRKPSHLVHELVPKDIQDKRISQITCCVYNHSGSEILATYSDAGIYLFDSRNYQVGEYLHSYGGHVNSRTIKGVNFFGPHSEYIISGSDCGNIFFWDKNTEAVINLIKGDTGVVNCLEQHPSMPVLASSGLEHNVKIWTPCGSAEAAETRAKDLKETLRKNFRRSILDVGELDISQIHYFIRQLIDPRPSRHARGMAAFERNAAMFDTLSTSSSSSTNSSPSNHSSGNSSNNSPAGPDPAEGRLDEATAEMLGCRQQ</sequence>
<feature type="compositionally biased region" description="Low complexity" evidence="4">
    <location>
        <begin position="701"/>
        <end position="725"/>
    </location>
</feature>
<dbReference type="InterPro" id="IPR045151">
    <property type="entry name" value="DCAF8"/>
</dbReference>
<dbReference type="PANTHER" id="PTHR15574">
    <property type="entry name" value="WD REPEAT DOMAIN-CONTAINING FAMILY"/>
    <property type="match status" value="1"/>
</dbReference>
<accession>A0A0M4EQZ6</accession>
<dbReference type="SUPFAM" id="SSF50978">
    <property type="entry name" value="WD40 repeat-like"/>
    <property type="match status" value="1"/>
</dbReference>
<feature type="compositionally biased region" description="Polar residues" evidence="4">
    <location>
        <begin position="119"/>
        <end position="128"/>
    </location>
</feature>
<evidence type="ECO:0000256" key="4">
    <source>
        <dbReference type="SAM" id="MobiDB-lite"/>
    </source>
</evidence>
<dbReference type="EMBL" id="CP012525">
    <property type="protein sequence ID" value="ALC44805.1"/>
    <property type="molecule type" value="Genomic_DNA"/>
</dbReference>
<evidence type="ECO:0000313" key="5">
    <source>
        <dbReference type="EMBL" id="ALC44805.1"/>
    </source>
</evidence>
<name>A0A0M4EQZ6_DROBS</name>
<dbReference type="InterPro" id="IPR036322">
    <property type="entry name" value="WD40_repeat_dom_sf"/>
</dbReference>
<keyword evidence="6" id="KW-1185">Reference proteome</keyword>
<dbReference type="GO" id="GO:0080008">
    <property type="term" value="C:Cul4-RING E3 ubiquitin ligase complex"/>
    <property type="evidence" value="ECO:0007669"/>
    <property type="project" value="TreeGrafter"/>
</dbReference>
<dbReference type="SMR" id="A0A0M4EQZ6"/>
<dbReference type="SMART" id="SM00320">
    <property type="entry name" value="WD40"/>
    <property type="match status" value="7"/>
</dbReference>
<dbReference type="Proteomes" id="UP000494163">
    <property type="component" value="Chromosome 3L"/>
</dbReference>
<dbReference type="PANTHER" id="PTHR15574:SF21">
    <property type="entry name" value="DDB1- AND CUL4-ASSOCIATED FACTOR 8"/>
    <property type="match status" value="1"/>
</dbReference>
<dbReference type="AlphaFoldDB" id="A0A0M4EQZ6"/>
<feature type="compositionally biased region" description="Low complexity" evidence="4">
    <location>
        <begin position="33"/>
        <end position="49"/>
    </location>
</feature>
<dbReference type="STRING" id="30019.A0A0M4EQZ6"/>
<feature type="repeat" description="WD" evidence="3">
    <location>
        <begin position="319"/>
        <end position="360"/>
    </location>
</feature>
<evidence type="ECO:0000256" key="2">
    <source>
        <dbReference type="ARBA" id="ARBA00022737"/>
    </source>
</evidence>
<dbReference type="GO" id="GO:0005737">
    <property type="term" value="C:cytoplasm"/>
    <property type="evidence" value="ECO:0007669"/>
    <property type="project" value="TreeGrafter"/>
</dbReference>
<evidence type="ECO:0000313" key="6">
    <source>
        <dbReference type="Proteomes" id="UP000494163"/>
    </source>
</evidence>
<proteinExistence type="predicted"/>
<feature type="region of interest" description="Disordered" evidence="4">
    <location>
        <begin position="1"/>
        <end position="189"/>
    </location>
</feature>
<feature type="region of interest" description="Disordered" evidence="4">
    <location>
        <begin position="700"/>
        <end position="748"/>
    </location>
</feature>
<keyword evidence="1 3" id="KW-0853">WD repeat</keyword>
<dbReference type="OrthoDB" id="4869960at2759"/>
<dbReference type="InterPro" id="IPR001680">
    <property type="entry name" value="WD40_rpt"/>
</dbReference>
<feature type="repeat" description="WD" evidence="3">
    <location>
        <begin position="598"/>
        <end position="629"/>
    </location>
</feature>
<feature type="compositionally biased region" description="Low complexity" evidence="4">
    <location>
        <begin position="98"/>
        <end position="110"/>
    </location>
</feature>
<feature type="compositionally biased region" description="Basic and acidic residues" evidence="4">
    <location>
        <begin position="19"/>
        <end position="28"/>
    </location>
</feature>
<keyword evidence="2" id="KW-0677">Repeat</keyword>
<evidence type="ECO:0000256" key="3">
    <source>
        <dbReference type="PROSITE-ProRule" id="PRU00221"/>
    </source>
</evidence>
<dbReference type="PROSITE" id="PS50294">
    <property type="entry name" value="WD_REPEATS_REGION"/>
    <property type="match status" value="1"/>
</dbReference>
<feature type="region of interest" description="Disordered" evidence="4">
    <location>
        <begin position="214"/>
        <end position="247"/>
    </location>
</feature>
<dbReference type="Pfam" id="PF00400">
    <property type="entry name" value="WD40"/>
    <property type="match status" value="3"/>
</dbReference>
<protein>
    <submittedName>
        <fullName evidence="5">CG8001</fullName>
    </submittedName>
</protein>
<evidence type="ECO:0000256" key="1">
    <source>
        <dbReference type="ARBA" id="ARBA00022574"/>
    </source>
</evidence>
<dbReference type="PROSITE" id="PS50082">
    <property type="entry name" value="WD_REPEATS_2"/>
    <property type="match status" value="2"/>
</dbReference>
<feature type="compositionally biased region" description="Low complexity" evidence="4">
    <location>
        <begin position="217"/>
        <end position="232"/>
    </location>
</feature>
<dbReference type="InterPro" id="IPR015943">
    <property type="entry name" value="WD40/YVTN_repeat-like_dom_sf"/>
</dbReference>
<dbReference type="Gene3D" id="2.130.10.10">
    <property type="entry name" value="YVTN repeat-like/Quinoprotein amine dehydrogenase"/>
    <property type="match status" value="1"/>
</dbReference>